<feature type="transmembrane region" description="Helical" evidence="1">
    <location>
        <begin position="61"/>
        <end position="79"/>
    </location>
</feature>
<sequence>MYIAYKTIVGDVTAIASSPSTMNSFMHVGIADSILSISIYSAAVIQVFNRFERLGKENIKLMIVDVGGAALGAAITLLYDAVKEMTKKNIMFKPSLRSLMATLEILKPLMKEVKQLNELLTQRIQESAYYESQIKEGEKHIRKCSRVGRYNILNKSYYTNKLLELDQNLKSLIISLSSARDCKETLIGVNKILELLPASGLSAVDSNEMLDLLRKIFDMIQRSQGINIAESHRVTSMLSNNVAVELHGGIRLAHPFRTLFDVVREVKDKALMFKPILNKLEARLRVMAPLLMEIQRVDRELDLPESEAADIMLEMEKGSALVRKCSKIHWFKLCIKPYYTGMLLELDDTLCRLLQILQVQAARDMKKNLVLVREMQAKITGVGSNTIAGRNQILSRASSIVSLSPTALRG</sequence>
<evidence type="ECO:0000313" key="4">
    <source>
        <dbReference type="Proteomes" id="UP000813462"/>
    </source>
</evidence>
<reference evidence="3" key="1">
    <citation type="journal article" date="2021" name="Front. Plant Sci.">
        <title>Chromosome-Scale Genome Assembly for Chinese Sour Jujube and Insights Into Its Genome Evolution and Domestication Signature.</title>
        <authorList>
            <person name="Shen L.-Y."/>
            <person name="Luo H."/>
            <person name="Wang X.-L."/>
            <person name="Wang X.-M."/>
            <person name="Qiu X.-J."/>
            <person name="Liu H."/>
            <person name="Zhou S.-S."/>
            <person name="Jia K.-H."/>
            <person name="Nie S."/>
            <person name="Bao Y.-T."/>
            <person name="Zhang R.-G."/>
            <person name="Yun Q.-Z."/>
            <person name="Chai Y.-H."/>
            <person name="Lu J.-Y."/>
            <person name="Li Y."/>
            <person name="Zhao S.-W."/>
            <person name="Mao J.-F."/>
            <person name="Jia S.-G."/>
            <person name="Mao Y.-M."/>
        </authorList>
    </citation>
    <scope>NUCLEOTIDE SEQUENCE</scope>
    <source>
        <strain evidence="3">AT0</strain>
        <tissue evidence="3">Leaf</tissue>
    </source>
</reference>
<comment type="caution">
    <text evidence="3">The sequence shown here is derived from an EMBL/GenBank/DDBJ whole genome shotgun (WGS) entry which is preliminary data.</text>
</comment>
<name>A0A978VS28_ZIZJJ</name>
<feature type="domain" description="RPW8" evidence="2">
    <location>
        <begin position="241"/>
        <end position="391"/>
    </location>
</feature>
<dbReference type="PROSITE" id="PS51153">
    <property type="entry name" value="RPW8"/>
    <property type="match status" value="2"/>
</dbReference>
<organism evidence="3 4">
    <name type="scientific">Ziziphus jujuba var. spinosa</name>
    <dbReference type="NCBI Taxonomy" id="714518"/>
    <lineage>
        <taxon>Eukaryota</taxon>
        <taxon>Viridiplantae</taxon>
        <taxon>Streptophyta</taxon>
        <taxon>Embryophyta</taxon>
        <taxon>Tracheophyta</taxon>
        <taxon>Spermatophyta</taxon>
        <taxon>Magnoliopsida</taxon>
        <taxon>eudicotyledons</taxon>
        <taxon>Gunneridae</taxon>
        <taxon>Pentapetalae</taxon>
        <taxon>rosids</taxon>
        <taxon>fabids</taxon>
        <taxon>Rosales</taxon>
        <taxon>Rhamnaceae</taxon>
        <taxon>Paliureae</taxon>
        <taxon>Ziziphus</taxon>
    </lineage>
</organism>
<evidence type="ECO:0000259" key="2">
    <source>
        <dbReference type="PROSITE" id="PS51153"/>
    </source>
</evidence>
<keyword evidence="1" id="KW-0812">Transmembrane</keyword>
<keyword evidence="1" id="KW-0472">Membrane</keyword>
<accession>A0A978VS28</accession>
<dbReference type="EMBL" id="JAEACU010000003">
    <property type="protein sequence ID" value="KAH7538353.1"/>
    <property type="molecule type" value="Genomic_DNA"/>
</dbReference>
<dbReference type="AlphaFoldDB" id="A0A978VS28"/>
<gene>
    <name evidence="3" type="ORF">FEM48_Zijuj03G0190500</name>
</gene>
<feature type="transmembrane region" description="Helical" evidence="1">
    <location>
        <begin position="25"/>
        <end position="49"/>
    </location>
</feature>
<feature type="domain" description="RPW8" evidence="2">
    <location>
        <begin position="56"/>
        <end position="211"/>
    </location>
</feature>
<dbReference type="InterPro" id="IPR008808">
    <property type="entry name" value="Powdery_mildew-R_dom"/>
</dbReference>
<dbReference type="Pfam" id="PF05659">
    <property type="entry name" value="RPW8"/>
    <property type="match status" value="2"/>
</dbReference>
<dbReference type="Proteomes" id="UP000813462">
    <property type="component" value="Unassembled WGS sequence"/>
</dbReference>
<proteinExistence type="predicted"/>
<protein>
    <recommendedName>
        <fullName evidence="2">RPW8 domain-containing protein</fullName>
    </recommendedName>
</protein>
<evidence type="ECO:0000256" key="1">
    <source>
        <dbReference type="SAM" id="Phobius"/>
    </source>
</evidence>
<keyword evidence="1" id="KW-1133">Transmembrane helix</keyword>
<evidence type="ECO:0000313" key="3">
    <source>
        <dbReference type="EMBL" id="KAH7538353.1"/>
    </source>
</evidence>